<evidence type="ECO:0000313" key="1">
    <source>
        <dbReference type="EMBL" id="GAF45252.1"/>
    </source>
</evidence>
<organism evidence="1 2">
    <name type="scientific">Rhodococcus wratislaviensis NBRC 100605</name>
    <dbReference type="NCBI Taxonomy" id="1219028"/>
    <lineage>
        <taxon>Bacteria</taxon>
        <taxon>Bacillati</taxon>
        <taxon>Actinomycetota</taxon>
        <taxon>Actinomycetes</taxon>
        <taxon>Mycobacteriales</taxon>
        <taxon>Nocardiaceae</taxon>
        <taxon>Rhodococcus</taxon>
    </lineage>
</organism>
<evidence type="ECO:0000313" key="2">
    <source>
        <dbReference type="Proteomes" id="UP000019491"/>
    </source>
</evidence>
<name>X0Q2L2_RHOWR</name>
<dbReference type="AlphaFoldDB" id="X0Q2L2"/>
<sequence>MRDYQAAADAFGSAPRGSSGQDIGDWFSKAINGAKDVMRVFSYTIMKSRAGDIGRTGLTWKRELALDAREEKIRPKSTALEPRAACGPVSDRHRRPPLAIALTSLALSDTDRAVSPFRRGCERAKPGRSG</sequence>
<keyword evidence="2" id="KW-1185">Reference proteome</keyword>
<protein>
    <submittedName>
        <fullName evidence="1">Uncharacterized protein</fullName>
    </submittedName>
</protein>
<dbReference type="EMBL" id="BAWF01000019">
    <property type="protein sequence ID" value="GAF45252.1"/>
    <property type="molecule type" value="Genomic_DNA"/>
</dbReference>
<accession>X0Q2L2</accession>
<reference evidence="1 2" key="1">
    <citation type="submission" date="2014-02" db="EMBL/GenBank/DDBJ databases">
        <title>Whole genome shotgun sequence of Rhodococcus wratislaviensis NBRC 100605.</title>
        <authorList>
            <person name="Hosoyama A."/>
            <person name="Tsuchikane K."/>
            <person name="Yoshida I."/>
            <person name="Ohji S."/>
            <person name="Ichikawa N."/>
            <person name="Yamazoe A."/>
            <person name="Fujita N."/>
        </authorList>
    </citation>
    <scope>NUCLEOTIDE SEQUENCE [LARGE SCALE GENOMIC DNA]</scope>
    <source>
        <strain evidence="1 2">NBRC 100605</strain>
    </source>
</reference>
<gene>
    <name evidence="1" type="ORF">RW1_019_00030</name>
</gene>
<proteinExistence type="predicted"/>
<comment type="caution">
    <text evidence="1">The sequence shown here is derived from an EMBL/GenBank/DDBJ whole genome shotgun (WGS) entry which is preliminary data.</text>
</comment>
<dbReference type="Proteomes" id="UP000019491">
    <property type="component" value="Unassembled WGS sequence"/>
</dbReference>